<accession>A0A453FGE1</accession>
<keyword evidence="2" id="KW-1185">Reference proteome</keyword>
<reference evidence="2" key="1">
    <citation type="journal article" date="2014" name="Science">
        <title>Ancient hybridizations among the ancestral genomes of bread wheat.</title>
        <authorList>
            <consortium name="International Wheat Genome Sequencing Consortium,"/>
            <person name="Marcussen T."/>
            <person name="Sandve S.R."/>
            <person name="Heier L."/>
            <person name="Spannagl M."/>
            <person name="Pfeifer M."/>
            <person name="Jakobsen K.S."/>
            <person name="Wulff B.B."/>
            <person name="Steuernagel B."/>
            <person name="Mayer K.F."/>
            <person name="Olsen O.A."/>
        </authorList>
    </citation>
    <scope>NUCLEOTIDE SEQUENCE [LARGE SCALE GENOMIC DNA]</scope>
    <source>
        <strain evidence="2">cv. AL8/78</strain>
    </source>
</reference>
<name>A0A453FGE1_AEGTS</name>
<sequence>MVLQSPYKSLQFSLPLADSNNTSYMPCGLYHWIFADGICSLTA</sequence>
<dbReference type="Gramene" id="AET3Gv20667200.2">
    <property type="protein sequence ID" value="AET3Gv20667200.2"/>
    <property type="gene ID" value="AET3Gv20667200"/>
</dbReference>
<reference evidence="1" key="5">
    <citation type="journal article" date="2021" name="G3 (Bethesda)">
        <title>Aegilops tauschii genome assembly Aet v5.0 features greater sequence contiguity and improved annotation.</title>
        <authorList>
            <person name="Wang L."/>
            <person name="Zhu T."/>
            <person name="Rodriguez J.C."/>
            <person name="Deal K.R."/>
            <person name="Dubcovsky J."/>
            <person name="McGuire P.E."/>
            <person name="Lux T."/>
            <person name="Spannagl M."/>
            <person name="Mayer K.F.X."/>
            <person name="Baldrich P."/>
            <person name="Meyers B.C."/>
            <person name="Huo N."/>
            <person name="Gu Y.Q."/>
            <person name="Zhou H."/>
            <person name="Devos K.M."/>
            <person name="Bennetzen J.L."/>
            <person name="Unver T."/>
            <person name="Budak H."/>
            <person name="Gulick P.J."/>
            <person name="Galiba G."/>
            <person name="Kalapos B."/>
            <person name="Nelson D.R."/>
            <person name="Li P."/>
            <person name="You F.M."/>
            <person name="Luo M.C."/>
            <person name="Dvorak J."/>
        </authorList>
    </citation>
    <scope>NUCLEOTIDE SEQUENCE [LARGE SCALE GENOMIC DNA]</scope>
    <source>
        <strain evidence="1">cv. AL8/78</strain>
    </source>
</reference>
<evidence type="ECO:0000313" key="2">
    <source>
        <dbReference type="Proteomes" id="UP000015105"/>
    </source>
</evidence>
<reference evidence="1" key="3">
    <citation type="journal article" date="2017" name="Nature">
        <title>Genome sequence of the progenitor of the wheat D genome Aegilops tauschii.</title>
        <authorList>
            <person name="Luo M.C."/>
            <person name="Gu Y.Q."/>
            <person name="Puiu D."/>
            <person name="Wang H."/>
            <person name="Twardziok S.O."/>
            <person name="Deal K.R."/>
            <person name="Huo N."/>
            <person name="Zhu T."/>
            <person name="Wang L."/>
            <person name="Wang Y."/>
            <person name="McGuire P.E."/>
            <person name="Liu S."/>
            <person name="Long H."/>
            <person name="Ramasamy R.K."/>
            <person name="Rodriguez J.C."/>
            <person name="Van S.L."/>
            <person name="Yuan L."/>
            <person name="Wang Z."/>
            <person name="Xia Z."/>
            <person name="Xiao L."/>
            <person name="Anderson O.D."/>
            <person name="Ouyang S."/>
            <person name="Liang Y."/>
            <person name="Zimin A.V."/>
            <person name="Pertea G."/>
            <person name="Qi P."/>
            <person name="Bennetzen J.L."/>
            <person name="Dai X."/>
            <person name="Dawson M.W."/>
            <person name="Muller H.G."/>
            <person name="Kugler K."/>
            <person name="Rivarola-Duarte L."/>
            <person name="Spannagl M."/>
            <person name="Mayer K.F.X."/>
            <person name="Lu F.H."/>
            <person name="Bevan M.W."/>
            <person name="Leroy P."/>
            <person name="Li P."/>
            <person name="You F.M."/>
            <person name="Sun Q."/>
            <person name="Liu Z."/>
            <person name="Lyons E."/>
            <person name="Wicker T."/>
            <person name="Salzberg S.L."/>
            <person name="Devos K.M."/>
            <person name="Dvorak J."/>
        </authorList>
    </citation>
    <scope>NUCLEOTIDE SEQUENCE [LARGE SCALE GENOMIC DNA]</scope>
    <source>
        <strain evidence="1">cv. AL8/78</strain>
    </source>
</reference>
<dbReference type="EnsemblPlants" id="AET3Gv20667200.2">
    <property type="protein sequence ID" value="AET3Gv20667200.2"/>
    <property type="gene ID" value="AET3Gv20667200"/>
</dbReference>
<dbReference type="Proteomes" id="UP000015105">
    <property type="component" value="Chromosome 3D"/>
</dbReference>
<reference evidence="1" key="4">
    <citation type="submission" date="2019-03" db="UniProtKB">
        <authorList>
            <consortium name="EnsemblPlants"/>
        </authorList>
    </citation>
    <scope>IDENTIFICATION</scope>
</reference>
<reference evidence="2" key="2">
    <citation type="journal article" date="2017" name="Nat. Plants">
        <title>The Aegilops tauschii genome reveals multiple impacts of transposons.</title>
        <authorList>
            <person name="Zhao G."/>
            <person name="Zou C."/>
            <person name="Li K."/>
            <person name="Wang K."/>
            <person name="Li T."/>
            <person name="Gao L."/>
            <person name="Zhang X."/>
            <person name="Wang H."/>
            <person name="Yang Z."/>
            <person name="Liu X."/>
            <person name="Jiang W."/>
            <person name="Mao L."/>
            <person name="Kong X."/>
            <person name="Jiao Y."/>
            <person name="Jia J."/>
        </authorList>
    </citation>
    <scope>NUCLEOTIDE SEQUENCE [LARGE SCALE GENOMIC DNA]</scope>
    <source>
        <strain evidence="2">cv. AL8/78</strain>
    </source>
</reference>
<dbReference type="AlphaFoldDB" id="A0A453FGE1"/>
<organism evidence="1 2">
    <name type="scientific">Aegilops tauschii subsp. strangulata</name>
    <name type="common">Goatgrass</name>
    <dbReference type="NCBI Taxonomy" id="200361"/>
    <lineage>
        <taxon>Eukaryota</taxon>
        <taxon>Viridiplantae</taxon>
        <taxon>Streptophyta</taxon>
        <taxon>Embryophyta</taxon>
        <taxon>Tracheophyta</taxon>
        <taxon>Spermatophyta</taxon>
        <taxon>Magnoliopsida</taxon>
        <taxon>Liliopsida</taxon>
        <taxon>Poales</taxon>
        <taxon>Poaceae</taxon>
        <taxon>BOP clade</taxon>
        <taxon>Pooideae</taxon>
        <taxon>Triticodae</taxon>
        <taxon>Triticeae</taxon>
        <taxon>Triticinae</taxon>
        <taxon>Aegilops</taxon>
    </lineage>
</organism>
<evidence type="ECO:0000313" key="1">
    <source>
        <dbReference type="EnsemblPlants" id="AET3Gv20667200.2"/>
    </source>
</evidence>
<protein>
    <submittedName>
        <fullName evidence="1">Uncharacterized protein</fullName>
    </submittedName>
</protein>
<proteinExistence type="predicted"/>